<dbReference type="Proteomes" id="UP000616151">
    <property type="component" value="Unassembled WGS sequence"/>
</dbReference>
<gene>
    <name evidence="1" type="ORF">JHL16_10675</name>
</gene>
<comment type="caution">
    <text evidence="1">The sequence shown here is derived from an EMBL/GenBank/DDBJ whole genome shotgun (WGS) entry which is preliminary data.</text>
</comment>
<name>A0ACC5R2G2_9HYPH</name>
<dbReference type="EMBL" id="JAENHL010000006">
    <property type="protein sequence ID" value="MBK1866818.1"/>
    <property type="molecule type" value="Genomic_DNA"/>
</dbReference>
<evidence type="ECO:0000313" key="2">
    <source>
        <dbReference type="Proteomes" id="UP000616151"/>
    </source>
</evidence>
<keyword evidence="2" id="KW-1185">Reference proteome</keyword>
<evidence type="ECO:0000313" key="1">
    <source>
        <dbReference type="EMBL" id="MBK1866818.1"/>
    </source>
</evidence>
<accession>A0ACC5R2G2</accession>
<reference evidence="1" key="1">
    <citation type="submission" date="2021-01" db="EMBL/GenBank/DDBJ databases">
        <authorList>
            <person name="Sun Q."/>
        </authorList>
    </citation>
    <scope>NUCLEOTIDE SEQUENCE</scope>
    <source>
        <strain evidence="1">YIM B02566</strain>
    </source>
</reference>
<protein>
    <submittedName>
        <fullName evidence="1">Ldh family oxidoreductase</fullName>
    </submittedName>
</protein>
<sequence>MTERRASAQELAALSYAVLTSAGADPDSAEATTGAMLHASLLGVDSHGIRLLPFYADCLRDGICNPKPKITVSHPRRSAVLVDADDGLGHLPTYRAMDEACAIARDTGIGMGVVINSTHFGAAGAYALAAANAGFIGFVTCNSGAFVVPYGGKKPIHGTSPIAMAAPLESRDPYFLDMATSSIPWNKVMRYRTEGLELPPDAALDAEGQYTLDPNMAVCLGPVGGSGFGYKGAALAGLAEVLGAMLTGMRLSIEQEGVVLADTKVGHFVMAIDPSTFVPLAVFNERHAGYLDGFKAEPGIMPAGGPEWAKRIDREAKGIPLAEGLHRELADAADKAKVAFSL</sequence>
<organism evidence="1 2">
    <name type="scientific">Taklimakanibacter albus</name>
    <dbReference type="NCBI Taxonomy" id="2800327"/>
    <lineage>
        <taxon>Bacteria</taxon>
        <taxon>Pseudomonadati</taxon>
        <taxon>Pseudomonadota</taxon>
        <taxon>Alphaproteobacteria</taxon>
        <taxon>Hyphomicrobiales</taxon>
        <taxon>Aestuariivirgaceae</taxon>
        <taxon>Taklimakanibacter</taxon>
    </lineage>
</organism>
<proteinExistence type="predicted"/>